<dbReference type="PANTHER" id="PTHR30055">
    <property type="entry name" value="HTH-TYPE TRANSCRIPTIONAL REGULATOR RUTR"/>
    <property type="match status" value="1"/>
</dbReference>
<dbReference type="Gene3D" id="1.10.357.10">
    <property type="entry name" value="Tetracycline Repressor, domain 2"/>
    <property type="match status" value="1"/>
</dbReference>
<dbReference type="Pfam" id="PF00440">
    <property type="entry name" value="TetR_N"/>
    <property type="match status" value="1"/>
</dbReference>
<evidence type="ECO:0000256" key="3">
    <source>
        <dbReference type="ARBA" id="ARBA00023163"/>
    </source>
</evidence>
<accession>A0AAU7D4X4</accession>
<reference evidence="6" key="1">
    <citation type="submission" date="2023-03" db="EMBL/GenBank/DDBJ databases">
        <title>Edaphobacter sp.</title>
        <authorList>
            <person name="Huber K.J."/>
            <person name="Papendorf J."/>
            <person name="Pilke C."/>
            <person name="Bunk B."/>
            <person name="Sproeer C."/>
            <person name="Pester M."/>
        </authorList>
    </citation>
    <scope>NUCLEOTIDE SEQUENCE</scope>
    <source>
        <strain evidence="6">DSM 109920</strain>
    </source>
</reference>
<dbReference type="PRINTS" id="PR00455">
    <property type="entry name" value="HTHTETR"/>
</dbReference>
<dbReference type="InterPro" id="IPR036271">
    <property type="entry name" value="Tet_transcr_reg_TetR-rel_C_sf"/>
</dbReference>
<dbReference type="InterPro" id="IPR050109">
    <property type="entry name" value="HTH-type_TetR-like_transc_reg"/>
</dbReference>
<sequence length="250" mass="28070">MVLYPMDINQQSVAQIVKRDKLLKVTSTSPSRRLERRERLRGEILAAAGKMFADRGYEAVTLREIAKEIGYTHAVIYQHFPDKSHILAELSRETIGLMIQNFDAIAAEHPASKERLFATSRGLIQFCVAHPQQFRNVFFGPESRNGIRAGQYINDIGAPLFQRFVQLFFDVAKDEGLPNKNDIVVAHTWWFSIFGLATLMVIQGVVPDLPDQTLVVEQTIATLWAGVQAVPRLPKSAITKRSGRSSASKH</sequence>
<evidence type="ECO:0000256" key="1">
    <source>
        <dbReference type="ARBA" id="ARBA00023015"/>
    </source>
</evidence>
<name>A0AAU7D4X4_9BACT</name>
<dbReference type="GO" id="GO:0003700">
    <property type="term" value="F:DNA-binding transcription factor activity"/>
    <property type="evidence" value="ECO:0007669"/>
    <property type="project" value="TreeGrafter"/>
</dbReference>
<keyword evidence="3" id="KW-0804">Transcription</keyword>
<dbReference type="AlphaFoldDB" id="A0AAU7D4X4"/>
<dbReference type="RefSeq" id="WP_348269339.1">
    <property type="nucleotide sequence ID" value="NZ_CP121195.1"/>
</dbReference>
<proteinExistence type="predicted"/>
<evidence type="ECO:0000313" key="6">
    <source>
        <dbReference type="EMBL" id="XBH11941.1"/>
    </source>
</evidence>
<evidence type="ECO:0000259" key="5">
    <source>
        <dbReference type="PROSITE" id="PS50977"/>
    </source>
</evidence>
<dbReference type="EMBL" id="CP121195">
    <property type="protein sequence ID" value="XBH11941.1"/>
    <property type="molecule type" value="Genomic_DNA"/>
</dbReference>
<keyword evidence="1" id="KW-0805">Transcription regulation</keyword>
<dbReference type="SUPFAM" id="SSF46689">
    <property type="entry name" value="Homeodomain-like"/>
    <property type="match status" value="1"/>
</dbReference>
<dbReference type="InterPro" id="IPR009057">
    <property type="entry name" value="Homeodomain-like_sf"/>
</dbReference>
<dbReference type="GO" id="GO:0000976">
    <property type="term" value="F:transcription cis-regulatory region binding"/>
    <property type="evidence" value="ECO:0007669"/>
    <property type="project" value="TreeGrafter"/>
</dbReference>
<dbReference type="InterPro" id="IPR025996">
    <property type="entry name" value="MT1864/Rv1816-like_C"/>
</dbReference>
<dbReference type="PANTHER" id="PTHR30055:SF226">
    <property type="entry name" value="HTH-TYPE TRANSCRIPTIONAL REGULATOR PKSA"/>
    <property type="match status" value="1"/>
</dbReference>
<feature type="DNA-binding region" description="H-T-H motif" evidence="4">
    <location>
        <begin position="61"/>
        <end position="80"/>
    </location>
</feature>
<keyword evidence="2 4" id="KW-0238">DNA-binding</keyword>
<organism evidence="6">
    <name type="scientific">Edaphobacter paludis</name>
    <dbReference type="NCBI Taxonomy" id="3035702"/>
    <lineage>
        <taxon>Bacteria</taxon>
        <taxon>Pseudomonadati</taxon>
        <taxon>Acidobacteriota</taxon>
        <taxon>Terriglobia</taxon>
        <taxon>Terriglobales</taxon>
        <taxon>Acidobacteriaceae</taxon>
        <taxon>Edaphobacter</taxon>
    </lineage>
</organism>
<dbReference type="PROSITE" id="PS50977">
    <property type="entry name" value="HTH_TETR_2"/>
    <property type="match status" value="1"/>
</dbReference>
<dbReference type="Pfam" id="PF13305">
    <property type="entry name" value="TetR_C_33"/>
    <property type="match status" value="1"/>
</dbReference>
<evidence type="ECO:0000256" key="4">
    <source>
        <dbReference type="PROSITE-ProRule" id="PRU00335"/>
    </source>
</evidence>
<protein>
    <submittedName>
        <fullName evidence="6">TetR/AcrR family transcriptional regulator</fullName>
    </submittedName>
</protein>
<dbReference type="InterPro" id="IPR001647">
    <property type="entry name" value="HTH_TetR"/>
</dbReference>
<gene>
    <name evidence="6" type="ORF">P8936_09455</name>
</gene>
<dbReference type="SUPFAM" id="SSF48498">
    <property type="entry name" value="Tetracyclin repressor-like, C-terminal domain"/>
    <property type="match status" value="1"/>
</dbReference>
<evidence type="ECO:0000256" key="2">
    <source>
        <dbReference type="ARBA" id="ARBA00023125"/>
    </source>
</evidence>
<feature type="domain" description="HTH tetR-type" evidence="5">
    <location>
        <begin position="38"/>
        <end position="98"/>
    </location>
</feature>